<name>A0A822XIY2_NELNU</name>
<evidence type="ECO:0000313" key="2">
    <source>
        <dbReference type="Proteomes" id="UP000607653"/>
    </source>
</evidence>
<dbReference type="Proteomes" id="UP000607653">
    <property type="component" value="Unassembled WGS sequence"/>
</dbReference>
<comment type="caution">
    <text evidence="1">The sequence shown here is derived from an EMBL/GenBank/DDBJ whole genome shotgun (WGS) entry which is preliminary data.</text>
</comment>
<proteinExistence type="predicted"/>
<protein>
    <submittedName>
        <fullName evidence="1">Uncharacterized protein</fullName>
    </submittedName>
</protein>
<organism evidence="1 2">
    <name type="scientific">Nelumbo nucifera</name>
    <name type="common">Sacred lotus</name>
    <dbReference type="NCBI Taxonomy" id="4432"/>
    <lineage>
        <taxon>Eukaryota</taxon>
        <taxon>Viridiplantae</taxon>
        <taxon>Streptophyta</taxon>
        <taxon>Embryophyta</taxon>
        <taxon>Tracheophyta</taxon>
        <taxon>Spermatophyta</taxon>
        <taxon>Magnoliopsida</taxon>
        <taxon>Proteales</taxon>
        <taxon>Nelumbonaceae</taxon>
        <taxon>Nelumbo</taxon>
    </lineage>
</organism>
<reference evidence="1 2" key="1">
    <citation type="journal article" date="2020" name="Mol. Biol. Evol.">
        <title>Distinct Expression and Methylation Patterns for Genes with Different Fates following a Single Whole-Genome Duplication in Flowering Plants.</title>
        <authorList>
            <person name="Shi T."/>
            <person name="Rahmani R.S."/>
            <person name="Gugger P.F."/>
            <person name="Wang M."/>
            <person name="Li H."/>
            <person name="Zhang Y."/>
            <person name="Li Z."/>
            <person name="Wang Q."/>
            <person name="Van de Peer Y."/>
            <person name="Marchal K."/>
            <person name="Chen J."/>
        </authorList>
    </citation>
    <scope>NUCLEOTIDE SEQUENCE [LARGE SCALE GENOMIC DNA]</scope>
    <source>
        <tissue evidence="1">Leaf</tissue>
    </source>
</reference>
<gene>
    <name evidence="1" type="ORF">HUJ06_021126</name>
</gene>
<accession>A0A822XIY2</accession>
<sequence length="52" mass="6204">MRQLILLHVTSDKYGTYSYIFEIYFNLFPNCVMDLTKISLTLLHSLRLVLEH</sequence>
<dbReference type="AlphaFoldDB" id="A0A822XIY2"/>
<dbReference type="EMBL" id="DUZY01000001">
    <property type="protein sequence ID" value="DAD19663.1"/>
    <property type="molecule type" value="Genomic_DNA"/>
</dbReference>
<evidence type="ECO:0000313" key="1">
    <source>
        <dbReference type="EMBL" id="DAD19663.1"/>
    </source>
</evidence>
<keyword evidence="2" id="KW-1185">Reference proteome</keyword>